<dbReference type="PROSITE" id="PS50168">
    <property type="entry name" value="DED"/>
    <property type="match status" value="1"/>
</dbReference>
<sequence length="259" mass="29610">MEETATRNNWLTLLNKIEENIYSDEFPALTFLAKDHISGKRRKEYVNCLDLFNDLEKKAVIKCGTGGKINLGFLEQAFYLMGRKDLVSLIRLRVGEGQLEHSDGWTFVSERRKTLYSVGEEIGQDELKKLKAFLTVELRVGKRTMDTVKDVWDCLDIMEERLLNSELFPCLKTVYTTDERILEIIDDFTKGSASAEATGGQSIEETRAQEVAEHVHQRTNLDTENETTSQLQSQLSAYEIGKQADSLRELFTMFGYEIG</sequence>
<evidence type="ECO:0000313" key="4">
    <source>
        <dbReference type="Proteomes" id="UP000005408"/>
    </source>
</evidence>
<evidence type="ECO:0000259" key="2">
    <source>
        <dbReference type="PROSITE" id="PS50168"/>
    </source>
</evidence>
<name>A0A8W8JGH5_MAGGI</name>
<organism evidence="3 4">
    <name type="scientific">Magallana gigas</name>
    <name type="common">Pacific oyster</name>
    <name type="synonym">Crassostrea gigas</name>
    <dbReference type="NCBI Taxonomy" id="29159"/>
    <lineage>
        <taxon>Eukaryota</taxon>
        <taxon>Metazoa</taxon>
        <taxon>Spiralia</taxon>
        <taxon>Lophotrochozoa</taxon>
        <taxon>Mollusca</taxon>
        <taxon>Bivalvia</taxon>
        <taxon>Autobranchia</taxon>
        <taxon>Pteriomorphia</taxon>
        <taxon>Ostreida</taxon>
        <taxon>Ostreoidea</taxon>
        <taxon>Ostreidae</taxon>
        <taxon>Magallana</taxon>
    </lineage>
</organism>
<dbReference type="EnsemblMetazoa" id="G18482.1">
    <property type="protein sequence ID" value="G18482.1:cds"/>
    <property type="gene ID" value="G18482"/>
</dbReference>
<dbReference type="GO" id="GO:0042981">
    <property type="term" value="P:regulation of apoptotic process"/>
    <property type="evidence" value="ECO:0007669"/>
    <property type="project" value="InterPro"/>
</dbReference>
<dbReference type="AlphaFoldDB" id="A0A8W8JGH5"/>
<reference evidence="3" key="1">
    <citation type="submission" date="2022-08" db="UniProtKB">
        <authorList>
            <consortium name="EnsemblMetazoa"/>
        </authorList>
    </citation>
    <scope>IDENTIFICATION</scope>
    <source>
        <strain evidence="3">05x7-T-G4-1.051#20</strain>
    </source>
</reference>
<accession>A0A8W8JGH5</accession>
<dbReference type="Gene3D" id="1.10.533.10">
    <property type="entry name" value="Death Domain, Fas"/>
    <property type="match status" value="2"/>
</dbReference>
<dbReference type="PANTHER" id="PTHR48169:SF7">
    <property type="entry name" value="CASPASE 10"/>
    <property type="match status" value="1"/>
</dbReference>
<evidence type="ECO:0000256" key="1">
    <source>
        <dbReference type="ARBA" id="ARBA00022703"/>
    </source>
</evidence>
<dbReference type="InterPro" id="IPR001875">
    <property type="entry name" value="DED_dom"/>
</dbReference>
<keyword evidence="4" id="KW-1185">Reference proteome</keyword>
<protein>
    <recommendedName>
        <fullName evidence="2">DED domain-containing protein</fullName>
    </recommendedName>
</protein>
<dbReference type="PANTHER" id="PTHR48169">
    <property type="entry name" value="DED DOMAIN-CONTAINING PROTEIN"/>
    <property type="match status" value="1"/>
</dbReference>
<dbReference type="InterPro" id="IPR011029">
    <property type="entry name" value="DEATH-like_dom_sf"/>
</dbReference>
<dbReference type="CDD" id="cd00045">
    <property type="entry name" value="DED"/>
    <property type="match status" value="1"/>
</dbReference>
<dbReference type="Pfam" id="PF01335">
    <property type="entry name" value="DED"/>
    <property type="match status" value="1"/>
</dbReference>
<evidence type="ECO:0000313" key="3">
    <source>
        <dbReference type="EnsemblMetazoa" id="G18482.1:cds"/>
    </source>
</evidence>
<proteinExistence type="predicted"/>
<dbReference type="GO" id="GO:0006915">
    <property type="term" value="P:apoptotic process"/>
    <property type="evidence" value="ECO:0007669"/>
    <property type="project" value="UniProtKB-KW"/>
</dbReference>
<dbReference type="SUPFAM" id="SSF47986">
    <property type="entry name" value="DEATH domain"/>
    <property type="match status" value="1"/>
</dbReference>
<dbReference type="Proteomes" id="UP000005408">
    <property type="component" value="Unassembled WGS sequence"/>
</dbReference>
<keyword evidence="1" id="KW-0053">Apoptosis</keyword>
<feature type="domain" description="DED" evidence="2">
    <location>
        <begin position="9"/>
        <end position="92"/>
    </location>
</feature>